<keyword evidence="8" id="KW-1185">Reference proteome</keyword>
<dbReference type="GO" id="GO:0016818">
    <property type="term" value="F:hydrolase activity, acting on acid anhydrides, in phosphorus-containing anhydrides"/>
    <property type="evidence" value="ECO:0007669"/>
    <property type="project" value="InterPro"/>
</dbReference>
<evidence type="ECO:0000256" key="5">
    <source>
        <dbReference type="SAM" id="Coils"/>
    </source>
</evidence>
<dbReference type="SUPFAM" id="SSF52540">
    <property type="entry name" value="P-loop containing nucleoside triphosphate hydrolases"/>
    <property type="match status" value="1"/>
</dbReference>
<dbReference type="SMART" id="SM00491">
    <property type="entry name" value="HELICc2"/>
    <property type="match status" value="1"/>
</dbReference>
<dbReference type="InterPro" id="IPR006555">
    <property type="entry name" value="ATP-dep_Helicase_C"/>
</dbReference>
<keyword evidence="3" id="KW-0067">ATP-binding</keyword>
<dbReference type="Pfam" id="PF13307">
    <property type="entry name" value="Helicase_C_2"/>
    <property type="match status" value="1"/>
</dbReference>
<name>A0A1I1HAC2_9CLOT</name>
<organism evidence="7 8">
    <name type="scientific">Clostridium uliginosum</name>
    <dbReference type="NCBI Taxonomy" id="119641"/>
    <lineage>
        <taxon>Bacteria</taxon>
        <taxon>Bacillati</taxon>
        <taxon>Bacillota</taxon>
        <taxon>Clostridia</taxon>
        <taxon>Eubacteriales</taxon>
        <taxon>Clostridiaceae</taxon>
        <taxon>Clostridium</taxon>
    </lineage>
</organism>
<gene>
    <name evidence="7" type="ORF">SAMN05421842_101244</name>
</gene>
<reference evidence="7 8" key="1">
    <citation type="submission" date="2016-10" db="EMBL/GenBank/DDBJ databases">
        <authorList>
            <person name="de Groot N.N."/>
        </authorList>
    </citation>
    <scope>NUCLEOTIDE SEQUENCE [LARGE SCALE GENOMIC DNA]</scope>
    <source>
        <strain evidence="7 8">DSM 12992</strain>
    </source>
</reference>
<dbReference type="GO" id="GO:0005524">
    <property type="term" value="F:ATP binding"/>
    <property type="evidence" value="ECO:0007669"/>
    <property type="project" value="UniProtKB-KW"/>
</dbReference>
<dbReference type="InterPro" id="IPR011545">
    <property type="entry name" value="DEAD/DEAH_box_helicase_dom"/>
</dbReference>
<dbReference type="GO" id="GO:0003676">
    <property type="term" value="F:nucleic acid binding"/>
    <property type="evidence" value="ECO:0007669"/>
    <property type="project" value="InterPro"/>
</dbReference>
<evidence type="ECO:0000259" key="6">
    <source>
        <dbReference type="PROSITE" id="PS51193"/>
    </source>
</evidence>
<dbReference type="Pfam" id="PF00270">
    <property type="entry name" value="DEAD"/>
    <property type="match status" value="1"/>
</dbReference>
<dbReference type="PROSITE" id="PS51193">
    <property type="entry name" value="HELICASE_ATP_BIND_2"/>
    <property type="match status" value="1"/>
</dbReference>
<dbReference type="OrthoDB" id="9803913at2"/>
<dbReference type="GO" id="GO:0004527">
    <property type="term" value="F:exonuclease activity"/>
    <property type="evidence" value="ECO:0007669"/>
    <property type="project" value="UniProtKB-ARBA"/>
</dbReference>
<dbReference type="EMBL" id="FOMG01000001">
    <property type="protein sequence ID" value="SFC21089.1"/>
    <property type="molecule type" value="Genomic_DNA"/>
</dbReference>
<dbReference type="Proteomes" id="UP000199263">
    <property type="component" value="Unassembled WGS sequence"/>
</dbReference>
<dbReference type="InterPro" id="IPR027417">
    <property type="entry name" value="P-loop_NTPase"/>
</dbReference>
<keyword evidence="7" id="KW-0347">Helicase</keyword>
<dbReference type="InterPro" id="IPR012337">
    <property type="entry name" value="RNaseH-like_sf"/>
</dbReference>
<feature type="domain" description="Helicase ATP-binding" evidence="6">
    <location>
        <begin position="250"/>
        <end position="536"/>
    </location>
</feature>
<sequence length="975" mass="114381">MIENLNSVLDNVIYLDIETTGLNEESCEIIEIGAVKIKDSVITTYQTLIKPNGVVPVSIYKLCAGLNEDELMNARALDDIKNELVDFLENLPLICHNGGFENKFLSYHIPEIKNKIIDSMELASILEPWRKEYNLDSLLREVTSIDKNELHRGLEDSIDTLKVVNSLLCREWTREESRKGKKSLYSIINKSYEFLKSWDWKEYLLKPILFTIEEYPYVSYEENKKEEIKFKKILVDYEKYEELLLNEEIWNNGGDFGYQYREDQKNFSKNIRENIEENTRMFIEAPTGSGKTFAYLLIAVTKAYLNQKNKKQDDASYFISTNTKELQNQLIDKDIPMILKKLGLEDKLNYGAMKGKRNYICIDRLNKCDALIESKEGNLSQLFLRRLCEDGKYGDIENISYWAYNHFEIDKYLNEINCDNEACNLDRCIKPCYLRKRYNELPKENITVINHSLLACYPYCEKKKINHLIIDEAHNLMEKCYDFFCEEFSSYEFIELLNQIEKGHPSIYSQLRSLNAAFGYRETIELDKLKHLVEDINTNIAILLNEFRRMGLIEGTYNFTTEFFLPKEELQESMKVLSSQISNLKECIYPLYKMINDYVKNITLEDEITGDRDYKNLSDYIKKVKDVFDILDKFLEKSTFYAKVLEIDVEYKGFMLRNIPLNVGELVNEHMLKEVKSTTFLSATLRIENSFDKIKKHLAQENSKEFIIPPTFNLKQRTKIFGLNDIGAYDSPYYIKNMADFIFNTAKKLNGHILVLFNNNKRKQEVFEELDLLTRGSKIEVHTNRKAIPILNDKNRIVIILGGKGFFEGIDVAGEGLTCVMLDKLPNHSIEYPILKAVTNYQNKRYQDVNYPQLCIKLKQIYGRLIRSTLDYGYFIILDPGKNYNTIRNIERDLGGPEIQITGCNMVLDVMDDDYNFWKKYNLNLIIKDIKKNKQDIKNDFNNEAKKHKLFWELLGCKDGQYYFRNINYVLKAKQ</sequence>
<dbReference type="InterPro" id="IPR045028">
    <property type="entry name" value="DinG/Rad3-like"/>
</dbReference>
<accession>A0A1I1HAC2</accession>
<dbReference type="Gene3D" id="3.40.50.300">
    <property type="entry name" value="P-loop containing nucleotide triphosphate hydrolases"/>
    <property type="match status" value="2"/>
</dbReference>
<dbReference type="AlphaFoldDB" id="A0A1I1HAC2"/>
<keyword evidence="1" id="KW-0547">Nucleotide-binding</keyword>
<dbReference type="InterPro" id="IPR036397">
    <property type="entry name" value="RNaseH_sf"/>
</dbReference>
<evidence type="ECO:0000256" key="1">
    <source>
        <dbReference type="ARBA" id="ARBA00022741"/>
    </source>
</evidence>
<dbReference type="PANTHER" id="PTHR11472:SF34">
    <property type="entry name" value="REGULATOR OF TELOMERE ELONGATION HELICASE 1"/>
    <property type="match status" value="1"/>
</dbReference>
<dbReference type="InterPro" id="IPR013520">
    <property type="entry name" value="Ribonucl_H"/>
</dbReference>
<dbReference type="SUPFAM" id="SSF53098">
    <property type="entry name" value="Ribonuclease H-like"/>
    <property type="match status" value="1"/>
</dbReference>
<dbReference type="Gene3D" id="3.30.420.10">
    <property type="entry name" value="Ribonuclease H-like superfamily/Ribonuclease H"/>
    <property type="match status" value="1"/>
</dbReference>
<evidence type="ECO:0000313" key="8">
    <source>
        <dbReference type="Proteomes" id="UP000199263"/>
    </source>
</evidence>
<evidence type="ECO:0000256" key="4">
    <source>
        <dbReference type="ARBA" id="ARBA00038058"/>
    </source>
</evidence>
<evidence type="ECO:0000256" key="3">
    <source>
        <dbReference type="ARBA" id="ARBA00022840"/>
    </source>
</evidence>
<dbReference type="InterPro" id="IPR014013">
    <property type="entry name" value="Helic_SF1/SF2_ATP-bd_DinG/Rad3"/>
</dbReference>
<proteinExistence type="inferred from homology"/>
<evidence type="ECO:0000313" key="7">
    <source>
        <dbReference type="EMBL" id="SFC21089.1"/>
    </source>
</evidence>
<dbReference type="PANTHER" id="PTHR11472">
    <property type="entry name" value="DNA REPAIR DEAD HELICASE RAD3/XP-D SUBFAMILY MEMBER"/>
    <property type="match status" value="1"/>
</dbReference>
<feature type="coiled-coil region" evidence="5">
    <location>
        <begin position="526"/>
        <end position="587"/>
    </location>
</feature>
<dbReference type="STRING" id="119641.SAMN05421842_101244"/>
<keyword evidence="5" id="KW-0175">Coiled coil</keyword>
<dbReference type="GO" id="GO:0006139">
    <property type="term" value="P:nucleobase-containing compound metabolic process"/>
    <property type="evidence" value="ECO:0007669"/>
    <property type="project" value="InterPro"/>
</dbReference>
<evidence type="ECO:0000256" key="2">
    <source>
        <dbReference type="ARBA" id="ARBA00022801"/>
    </source>
</evidence>
<dbReference type="CDD" id="cd06127">
    <property type="entry name" value="DEDDh"/>
    <property type="match status" value="1"/>
</dbReference>
<keyword evidence="2" id="KW-0378">Hydrolase</keyword>
<dbReference type="Pfam" id="PF00929">
    <property type="entry name" value="RNase_T"/>
    <property type="match status" value="1"/>
</dbReference>
<dbReference type="RefSeq" id="WP_090087992.1">
    <property type="nucleotide sequence ID" value="NZ_FOMG01000001.1"/>
</dbReference>
<dbReference type="GO" id="GO:0003678">
    <property type="term" value="F:DNA helicase activity"/>
    <property type="evidence" value="ECO:0007669"/>
    <property type="project" value="TreeGrafter"/>
</dbReference>
<dbReference type="SMART" id="SM00479">
    <property type="entry name" value="EXOIII"/>
    <property type="match status" value="1"/>
</dbReference>
<comment type="similarity">
    <text evidence="4">Belongs to the helicase family. DinG subfamily.</text>
</comment>
<protein>
    <submittedName>
        <fullName evidence="7">ATP-dependent DNA helicase DinG</fullName>
    </submittedName>
</protein>